<gene>
    <name evidence="1" type="ORF">F4554_004829</name>
</gene>
<sequence>MAKLPWQHPSCFSMMVDSEHRRELECVWPPMSCGRYAGLINHDGDY</sequence>
<dbReference type="EMBL" id="JACBZH010000001">
    <property type="protein sequence ID" value="NYH92191.1"/>
    <property type="molecule type" value="Genomic_DNA"/>
</dbReference>
<keyword evidence="2" id="KW-1185">Reference proteome</keyword>
<evidence type="ECO:0000313" key="2">
    <source>
        <dbReference type="Proteomes" id="UP000579605"/>
    </source>
</evidence>
<reference evidence="1 2" key="1">
    <citation type="submission" date="2020-07" db="EMBL/GenBank/DDBJ databases">
        <title>Sequencing the genomes of 1000 actinobacteria strains.</title>
        <authorList>
            <person name="Klenk H.-P."/>
        </authorList>
    </citation>
    <scope>NUCLEOTIDE SEQUENCE [LARGE SCALE GENOMIC DNA]</scope>
    <source>
        <strain evidence="1 2">DSM 18448</strain>
    </source>
</reference>
<comment type="caution">
    <text evidence="1">The sequence shown here is derived from an EMBL/GenBank/DDBJ whole genome shotgun (WGS) entry which is preliminary data.</text>
</comment>
<accession>A0A852ZG95</accession>
<protein>
    <submittedName>
        <fullName evidence="1">Uncharacterized protein</fullName>
    </submittedName>
</protein>
<dbReference type="AlphaFoldDB" id="A0A852ZG95"/>
<evidence type="ECO:0000313" key="1">
    <source>
        <dbReference type="EMBL" id="NYH92191.1"/>
    </source>
</evidence>
<name>A0A852ZG95_9ACTN</name>
<dbReference type="Proteomes" id="UP000579605">
    <property type="component" value="Unassembled WGS sequence"/>
</dbReference>
<organism evidence="1 2">
    <name type="scientific">Actinopolymorpha rutila</name>
    <dbReference type="NCBI Taxonomy" id="446787"/>
    <lineage>
        <taxon>Bacteria</taxon>
        <taxon>Bacillati</taxon>
        <taxon>Actinomycetota</taxon>
        <taxon>Actinomycetes</taxon>
        <taxon>Propionibacteriales</taxon>
        <taxon>Actinopolymorphaceae</taxon>
        <taxon>Actinopolymorpha</taxon>
    </lineage>
</organism>
<proteinExistence type="predicted"/>